<accession>A0ACB8YKN7</accession>
<name>A0ACB8YKN7_ARCLA</name>
<dbReference type="EMBL" id="CM042058">
    <property type="protein sequence ID" value="KAI3685524.1"/>
    <property type="molecule type" value="Genomic_DNA"/>
</dbReference>
<gene>
    <name evidence="1" type="ORF">L6452_34772</name>
</gene>
<reference evidence="2" key="1">
    <citation type="journal article" date="2022" name="Mol. Ecol. Resour.">
        <title>The genomes of chicory, endive, great burdock and yacon provide insights into Asteraceae palaeo-polyploidization history and plant inulin production.</title>
        <authorList>
            <person name="Fan W."/>
            <person name="Wang S."/>
            <person name="Wang H."/>
            <person name="Wang A."/>
            <person name="Jiang F."/>
            <person name="Liu H."/>
            <person name="Zhao H."/>
            <person name="Xu D."/>
            <person name="Zhang Y."/>
        </authorList>
    </citation>
    <scope>NUCLEOTIDE SEQUENCE [LARGE SCALE GENOMIC DNA]</scope>
    <source>
        <strain evidence="2">cv. Niubang</strain>
    </source>
</reference>
<evidence type="ECO:0000313" key="1">
    <source>
        <dbReference type="EMBL" id="KAI3685524.1"/>
    </source>
</evidence>
<organism evidence="1 2">
    <name type="scientific">Arctium lappa</name>
    <name type="common">Greater burdock</name>
    <name type="synonym">Lappa major</name>
    <dbReference type="NCBI Taxonomy" id="4217"/>
    <lineage>
        <taxon>Eukaryota</taxon>
        <taxon>Viridiplantae</taxon>
        <taxon>Streptophyta</taxon>
        <taxon>Embryophyta</taxon>
        <taxon>Tracheophyta</taxon>
        <taxon>Spermatophyta</taxon>
        <taxon>Magnoliopsida</taxon>
        <taxon>eudicotyledons</taxon>
        <taxon>Gunneridae</taxon>
        <taxon>Pentapetalae</taxon>
        <taxon>asterids</taxon>
        <taxon>campanulids</taxon>
        <taxon>Asterales</taxon>
        <taxon>Asteraceae</taxon>
        <taxon>Carduoideae</taxon>
        <taxon>Cardueae</taxon>
        <taxon>Arctiinae</taxon>
        <taxon>Arctium</taxon>
    </lineage>
</organism>
<comment type="caution">
    <text evidence="1">The sequence shown here is derived from an EMBL/GenBank/DDBJ whole genome shotgun (WGS) entry which is preliminary data.</text>
</comment>
<protein>
    <submittedName>
        <fullName evidence="1">Uncharacterized protein</fullName>
    </submittedName>
</protein>
<proteinExistence type="predicted"/>
<sequence>MGKMEIEVETDSDEEDNEEVCDLTQSDFINQMHAMMTKLQELELKLKRETGVITNKNQSIQKLSEDIAEKKVLIEVLHKNIVTNAKEKTIILKEIAKTNSKLGRSEFDFKELTRMYSSRSEEKKSLLTNLKALEGKLYSVGQTEQTIHLNKPKESKESWGLGYENPHYLKNGIFEVPALYDFTFLRLSQRYHDLKVFCTGLSKEDETKETEKRKNTSKL</sequence>
<keyword evidence="2" id="KW-1185">Reference proteome</keyword>
<dbReference type="Proteomes" id="UP001055879">
    <property type="component" value="Linkage Group LG12"/>
</dbReference>
<reference evidence="1 2" key="2">
    <citation type="journal article" date="2022" name="Mol. Ecol. Resour.">
        <title>The genomes of chicory, endive, great burdock and yacon provide insights into Asteraceae paleo-polyploidization history and plant inulin production.</title>
        <authorList>
            <person name="Fan W."/>
            <person name="Wang S."/>
            <person name="Wang H."/>
            <person name="Wang A."/>
            <person name="Jiang F."/>
            <person name="Liu H."/>
            <person name="Zhao H."/>
            <person name="Xu D."/>
            <person name="Zhang Y."/>
        </authorList>
    </citation>
    <scope>NUCLEOTIDE SEQUENCE [LARGE SCALE GENOMIC DNA]</scope>
    <source>
        <strain evidence="2">cv. Niubang</strain>
    </source>
</reference>
<evidence type="ECO:0000313" key="2">
    <source>
        <dbReference type="Proteomes" id="UP001055879"/>
    </source>
</evidence>